<dbReference type="AlphaFoldDB" id="A0A4Q6XRB0"/>
<sequence length="210" mass="23677">MIFRMLILIVACIIGVPSFAQIQTGVYFSSDKKYTEIIEDLGNPLPGNPVMIVRTFVPKHGSYVWFLNESKASNSAYFDNNPKDLHAGIFLEDHGGLLPQIAFKDFSVGLAQPKYLINSCEIGDANKDGFPEFYLTYFEESDGLDAKPLKVIVYTSLGGDKFSKSKITAWIPFQPEDEYREEKDANFRLLPQHIGLRAERILKEAKNGIM</sequence>
<dbReference type="EMBL" id="SGIT01000001">
    <property type="protein sequence ID" value="RZF62923.1"/>
    <property type="molecule type" value="Genomic_DNA"/>
</dbReference>
<organism evidence="1 2">
    <name type="scientific">Sphingobacterium corticibacterium</name>
    <dbReference type="NCBI Taxonomy" id="2484746"/>
    <lineage>
        <taxon>Bacteria</taxon>
        <taxon>Pseudomonadati</taxon>
        <taxon>Bacteroidota</taxon>
        <taxon>Sphingobacteriia</taxon>
        <taxon>Sphingobacteriales</taxon>
        <taxon>Sphingobacteriaceae</taxon>
        <taxon>Sphingobacterium</taxon>
    </lineage>
</organism>
<gene>
    <name evidence="1" type="ORF">EWE74_05390</name>
</gene>
<dbReference type="OrthoDB" id="708444at2"/>
<proteinExistence type="predicted"/>
<dbReference type="Proteomes" id="UP000292855">
    <property type="component" value="Unassembled WGS sequence"/>
</dbReference>
<protein>
    <submittedName>
        <fullName evidence="1">Uncharacterized protein</fullName>
    </submittedName>
</protein>
<accession>A0A4Q6XRB0</accession>
<comment type="caution">
    <text evidence="1">The sequence shown here is derived from an EMBL/GenBank/DDBJ whole genome shotgun (WGS) entry which is preliminary data.</text>
</comment>
<keyword evidence="2" id="KW-1185">Reference proteome</keyword>
<reference evidence="1 2" key="1">
    <citation type="submission" date="2019-02" db="EMBL/GenBank/DDBJ databases">
        <authorList>
            <person name="Li Y."/>
        </authorList>
    </citation>
    <scope>NUCLEOTIDE SEQUENCE [LARGE SCALE GENOMIC DNA]</scope>
    <source>
        <strain evidence="1 2">30C10-4-7</strain>
    </source>
</reference>
<evidence type="ECO:0000313" key="2">
    <source>
        <dbReference type="Proteomes" id="UP000292855"/>
    </source>
</evidence>
<name>A0A4Q6XRB0_9SPHI</name>
<evidence type="ECO:0000313" key="1">
    <source>
        <dbReference type="EMBL" id="RZF62923.1"/>
    </source>
</evidence>